<keyword evidence="3" id="KW-1185">Reference proteome</keyword>
<dbReference type="EMBL" id="AYYX01000011">
    <property type="protein sequence ID" value="KRM89156.1"/>
    <property type="molecule type" value="Genomic_DNA"/>
</dbReference>
<comment type="caution">
    <text evidence="2">The sequence shown here is derived from an EMBL/GenBank/DDBJ whole genome shotgun (WGS) entry which is preliminary data.</text>
</comment>
<name>A0A0R2CGM0_9LACO</name>
<keyword evidence="1" id="KW-1133">Transmembrane helix</keyword>
<dbReference type="Pfam" id="PF12822">
    <property type="entry name" value="ECF_trnsprt"/>
    <property type="match status" value="1"/>
</dbReference>
<feature type="transmembrane region" description="Helical" evidence="1">
    <location>
        <begin position="20"/>
        <end position="39"/>
    </location>
</feature>
<feature type="transmembrane region" description="Helical" evidence="1">
    <location>
        <begin position="110"/>
        <end position="133"/>
    </location>
</feature>
<evidence type="ECO:0000313" key="2">
    <source>
        <dbReference type="EMBL" id="KRM89156.1"/>
    </source>
</evidence>
<organism evidence="2 3">
    <name type="scientific">Liquorilactobacillus vini DSM 20605</name>
    <dbReference type="NCBI Taxonomy" id="1133569"/>
    <lineage>
        <taxon>Bacteria</taxon>
        <taxon>Bacillati</taxon>
        <taxon>Bacillota</taxon>
        <taxon>Bacilli</taxon>
        <taxon>Lactobacillales</taxon>
        <taxon>Lactobacillaceae</taxon>
        <taxon>Liquorilactobacillus</taxon>
    </lineage>
</organism>
<keyword evidence="1" id="KW-0472">Membrane</keyword>
<gene>
    <name evidence="2" type="ORF">FD21_GL000205</name>
</gene>
<dbReference type="eggNOG" id="COG4720">
    <property type="taxonomic scope" value="Bacteria"/>
</dbReference>
<dbReference type="AlphaFoldDB" id="A0A0R2CGM0"/>
<evidence type="ECO:0000256" key="1">
    <source>
        <dbReference type="SAM" id="Phobius"/>
    </source>
</evidence>
<dbReference type="PATRIC" id="fig|1133569.4.peg.213"/>
<proteinExistence type="predicted"/>
<dbReference type="STRING" id="1133569.FD21_GL000205"/>
<protein>
    <submittedName>
        <fullName evidence="2">Integral membrane protein</fullName>
    </submittedName>
</protein>
<dbReference type="InterPro" id="IPR030949">
    <property type="entry name" value="ECF_S_folate_fam"/>
</dbReference>
<dbReference type="OrthoDB" id="4624at2"/>
<dbReference type="RefSeq" id="WP_010579637.1">
    <property type="nucleotide sequence ID" value="NZ_AHYZ01000026.1"/>
</dbReference>
<dbReference type="Gene3D" id="1.10.1760.20">
    <property type="match status" value="1"/>
</dbReference>
<accession>A0A0R2CGM0</accession>
<keyword evidence="1" id="KW-0812">Transmembrane</keyword>
<feature type="transmembrane region" description="Helical" evidence="1">
    <location>
        <begin position="153"/>
        <end position="170"/>
    </location>
</feature>
<sequence length="189" mass="21541">MSSKQNDFFSWKSPRLRVEVLTLAAILLAIDVVFYKLALGPAYLDFNLGFISTALMGYFFGPWLTGGLEMASDIIGTLLGGGTFAFPFLLTAFLGGMVYGVFLHKKQPSIWSIIITNFLVLIPISLFCDSWLIHLTYQVAWKVLFWSRLSRNIIDFALQTPILFFVIKAIDRTQLRKRFESRITNRLAR</sequence>
<feature type="transmembrane region" description="Helical" evidence="1">
    <location>
        <begin position="46"/>
        <end position="64"/>
    </location>
</feature>
<dbReference type="InterPro" id="IPR024529">
    <property type="entry name" value="ECF_trnsprt_substrate-spec"/>
</dbReference>
<dbReference type="NCBIfam" id="TIGR04518">
    <property type="entry name" value="ECF_S_folT_fam"/>
    <property type="match status" value="1"/>
</dbReference>
<evidence type="ECO:0000313" key="3">
    <source>
        <dbReference type="Proteomes" id="UP000051576"/>
    </source>
</evidence>
<feature type="transmembrane region" description="Helical" evidence="1">
    <location>
        <begin position="84"/>
        <end position="103"/>
    </location>
</feature>
<reference evidence="2 3" key="1">
    <citation type="journal article" date="2015" name="Genome Announc.">
        <title>Expanding the biotechnology potential of lactobacilli through comparative genomics of 213 strains and associated genera.</title>
        <authorList>
            <person name="Sun Z."/>
            <person name="Harris H.M."/>
            <person name="McCann A."/>
            <person name="Guo C."/>
            <person name="Argimon S."/>
            <person name="Zhang W."/>
            <person name="Yang X."/>
            <person name="Jeffery I.B."/>
            <person name="Cooney J.C."/>
            <person name="Kagawa T.F."/>
            <person name="Liu W."/>
            <person name="Song Y."/>
            <person name="Salvetti E."/>
            <person name="Wrobel A."/>
            <person name="Rasinkangas P."/>
            <person name="Parkhill J."/>
            <person name="Rea M.C."/>
            <person name="O'Sullivan O."/>
            <person name="Ritari J."/>
            <person name="Douillard F.P."/>
            <person name="Paul Ross R."/>
            <person name="Yang R."/>
            <person name="Briner A.E."/>
            <person name="Felis G.E."/>
            <person name="de Vos W.M."/>
            <person name="Barrangou R."/>
            <person name="Klaenhammer T.R."/>
            <person name="Caufield P.W."/>
            <person name="Cui Y."/>
            <person name="Zhang H."/>
            <person name="O'Toole P.W."/>
        </authorList>
    </citation>
    <scope>NUCLEOTIDE SEQUENCE [LARGE SCALE GENOMIC DNA]</scope>
    <source>
        <strain evidence="2 3">DSM 20605</strain>
    </source>
</reference>
<dbReference type="Proteomes" id="UP000051576">
    <property type="component" value="Unassembled WGS sequence"/>
</dbReference>